<dbReference type="InterPro" id="IPR036264">
    <property type="entry name" value="Bact_exopeptidase_dim_dom"/>
</dbReference>
<evidence type="ECO:0000256" key="4">
    <source>
        <dbReference type="ARBA" id="ARBA00022801"/>
    </source>
</evidence>
<comment type="caution">
    <text evidence="7">The sequence shown here is derived from an EMBL/GenBank/DDBJ whole genome shotgun (WGS) entry which is preliminary data.</text>
</comment>
<evidence type="ECO:0000313" key="8">
    <source>
        <dbReference type="Proteomes" id="UP000295198"/>
    </source>
</evidence>
<sequence length="446" mass="48315">MRDRAVEKLRALVRIPTVSRQDPADEDLSAFERFHDELRARFPRLHTELDLTPVTDHGLLFHWQGREAARPVVLMAHLDVVPVDDDASWQHPAFGAEIVDGHVWGRGTLDDKGSLVAICEAVERLLERGFVPAQDVWLSFGCDEEVSGTAAPAAVAILRERGVVPWLVLDEGGAVAHEAFPGVELPVAVVGVTEKGVTSLELRVDGRGGHASTPTKMDATARLARAILRLDRSSFPASAPAPTVELMQRLAPYAPAALRPLMANAARLRPVLTRALVAAGPESAAMTRTTAAVTTLSGSPALNVVASTAKAGVNVRIMVGDSVASVLSHVRSVVKDQEVQVKVLEAGEPSPVSPTDDDAFRLIESTIAEAFPDAVPAPYVMMAATDSRFFTAICERVYRYTPFRMTRAQRQAIHSYDEHIGVEAFAEGVLWYQRLIERLPEGQVTA</sequence>
<evidence type="ECO:0000256" key="2">
    <source>
        <dbReference type="ARBA" id="ARBA00022670"/>
    </source>
</evidence>
<evidence type="ECO:0000259" key="6">
    <source>
        <dbReference type="Pfam" id="PF07687"/>
    </source>
</evidence>
<comment type="similarity">
    <text evidence="1">Belongs to the peptidase M20A family.</text>
</comment>
<feature type="domain" description="Peptidase M20 dimerisation" evidence="6">
    <location>
        <begin position="193"/>
        <end position="339"/>
    </location>
</feature>
<name>A0A4V1XXV9_9ACTN</name>
<dbReference type="GO" id="GO:0046872">
    <property type="term" value="F:metal ion binding"/>
    <property type="evidence" value="ECO:0007669"/>
    <property type="project" value="UniProtKB-KW"/>
</dbReference>
<dbReference type="SUPFAM" id="SSF53187">
    <property type="entry name" value="Zn-dependent exopeptidases"/>
    <property type="match status" value="1"/>
</dbReference>
<keyword evidence="4 7" id="KW-0378">Hydrolase</keyword>
<dbReference type="Pfam" id="PF07687">
    <property type="entry name" value="M20_dimer"/>
    <property type="match status" value="1"/>
</dbReference>
<protein>
    <submittedName>
        <fullName evidence="7">M20/M25/M40 family metallo-hydrolase</fullName>
    </submittedName>
</protein>
<proteinExistence type="inferred from homology"/>
<dbReference type="AlphaFoldDB" id="A0A4V1XXV9"/>
<evidence type="ECO:0000313" key="7">
    <source>
        <dbReference type="EMBL" id="RYP81109.1"/>
    </source>
</evidence>
<dbReference type="GO" id="GO:0006508">
    <property type="term" value="P:proteolysis"/>
    <property type="evidence" value="ECO:0007669"/>
    <property type="project" value="UniProtKB-KW"/>
</dbReference>
<evidence type="ECO:0000256" key="1">
    <source>
        <dbReference type="ARBA" id="ARBA00006247"/>
    </source>
</evidence>
<dbReference type="Gene3D" id="3.30.70.360">
    <property type="match status" value="1"/>
</dbReference>
<dbReference type="InterPro" id="IPR011650">
    <property type="entry name" value="Peptidase_M20_dimer"/>
</dbReference>
<gene>
    <name evidence="7" type="ORF">EKO23_24035</name>
</gene>
<dbReference type="Gene3D" id="1.10.150.900">
    <property type="match status" value="1"/>
</dbReference>
<evidence type="ECO:0000256" key="5">
    <source>
        <dbReference type="ARBA" id="ARBA00022833"/>
    </source>
</evidence>
<dbReference type="Pfam" id="PF01546">
    <property type="entry name" value="Peptidase_M20"/>
    <property type="match status" value="1"/>
</dbReference>
<evidence type="ECO:0000256" key="3">
    <source>
        <dbReference type="ARBA" id="ARBA00022723"/>
    </source>
</evidence>
<keyword evidence="5" id="KW-0862">Zinc</keyword>
<keyword evidence="3" id="KW-0479">Metal-binding</keyword>
<dbReference type="Gene3D" id="3.40.630.10">
    <property type="entry name" value="Zn peptidases"/>
    <property type="match status" value="1"/>
</dbReference>
<dbReference type="EMBL" id="SDKM01000078">
    <property type="protein sequence ID" value="RYP81109.1"/>
    <property type="molecule type" value="Genomic_DNA"/>
</dbReference>
<organism evidence="7 8">
    <name type="scientific">Nocardioides guangzhouensis</name>
    <dbReference type="NCBI Taxonomy" id="2497878"/>
    <lineage>
        <taxon>Bacteria</taxon>
        <taxon>Bacillati</taxon>
        <taxon>Actinomycetota</taxon>
        <taxon>Actinomycetes</taxon>
        <taxon>Propionibacteriales</taxon>
        <taxon>Nocardioidaceae</taxon>
        <taxon>Nocardioides</taxon>
    </lineage>
</organism>
<dbReference type="SUPFAM" id="SSF55031">
    <property type="entry name" value="Bacterial exopeptidase dimerisation domain"/>
    <property type="match status" value="1"/>
</dbReference>
<reference evidence="7 8" key="1">
    <citation type="submission" date="2019-01" db="EMBL/GenBank/DDBJ databases">
        <title>Nocardioides guangzhouensis sp. nov., an actinobacterium isolated from soil.</title>
        <authorList>
            <person name="Fu Y."/>
            <person name="Cai Y."/>
            <person name="Lin Z."/>
            <person name="Chen P."/>
        </authorList>
    </citation>
    <scope>NUCLEOTIDE SEQUENCE [LARGE SCALE GENOMIC DNA]</scope>
    <source>
        <strain evidence="7 8">130</strain>
    </source>
</reference>
<dbReference type="Proteomes" id="UP000295198">
    <property type="component" value="Unassembled WGS sequence"/>
</dbReference>
<accession>A0A4V1XXV9</accession>
<dbReference type="InterPro" id="IPR047177">
    <property type="entry name" value="Pept_M20A"/>
</dbReference>
<keyword evidence="2" id="KW-0645">Protease</keyword>
<dbReference type="PANTHER" id="PTHR45962">
    <property type="entry name" value="N-FATTY-ACYL-AMINO ACID SYNTHASE/HYDROLASE PM20D1"/>
    <property type="match status" value="1"/>
</dbReference>
<keyword evidence="8" id="KW-1185">Reference proteome</keyword>
<dbReference type="OrthoDB" id="3665926at2"/>
<dbReference type="PANTHER" id="PTHR45962:SF1">
    <property type="entry name" value="N-FATTY-ACYL-AMINO ACID SYNTHASE_HYDROLASE PM20D1"/>
    <property type="match status" value="1"/>
</dbReference>
<dbReference type="InterPro" id="IPR002933">
    <property type="entry name" value="Peptidase_M20"/>
</dbReference>
<dbReference type="GO" id="GO:0008233">
    <property type="term" value="F:peptidase activity"/>
    <property type="evidence" value="ECO:0007669"/>
    <property type="project" value="UniProtKB-KW"/>
</dbReference>